<comment type="caution">
    <text evidence="2">The sequence shown here is derived from an EMBL/GenBank/DDBJ whole genome shotgun (WGS) entry which is preliminary data.</text>
</comment>
<evidence type="ECO:0000313" key="2">
    <source>
        <dbReference type="EMBL" id="MFC3105320.1"/>
    </source>
</evidence>
<name>A0ABV7ES29_9GAMM</name>
<keyword evidence="1" id="KW-0732">Signal</keyword>
<protein>
    <recommendedName>
        <fullName evidence="4">Outer membrane lipoprotein-sorting protein</fullName>
    </recommendedName>
</protein>
<feature type="signal peptide" evidence="1">
    <location>
        <begin position="1"/>
        <end position="40"/>
    </location>
</feature>
<dbReference type="Proteomes" id="UP001595462">
    <property type="component" value="Unassembled WGS sequence"/>
</dbReference>
<accession>A0ABV7ES29</accession>
<feature type="chain" id="PRO_5047538676" description="Outer membrane lipoprotein-sorting protein" evidence="1">
    <location>
        <begin position="41"/>
        <end position="269"/>
    </location>
</feature>
<keyword evidence="3" id="KW-1185">Reference proteome</keyword>
<gene>
    <name evidence="2" type="ORF">ACFOSU_15670</name>
</gene>
<evidence type="ECO:0000313" key="3">
    <source>
        <dbReference type="Proteomes" id="UP001595462"/>
    </source>
</evidence>
<dbReference type="EMBL" id="JBHRSS010000008">
    <property type="protein sequence ID" value="MFC3105320.1"/>
    <property type="molecule type" value="Genomic_DNA"/>
</dbReference>
<evidence type="ECO:0000256" key="1">
    <source>
        <dbReference type="SAM" id="SignalP"/>
    </source>
</evidence>
<sequence length="269" mass="29744">MIEQRLKMHLDNSARTARSALTGAVLATLLAVAFTPAALAAETDTAASDNGASASQNQSGDEYSQANHLLFMTNHLENVETPSKLEYSFSRRGDSNNSYDDKVDLTVESAPKQAKKVHIDFLSGDRNRYVPDVNNARGNPVIMMFLQNDVLEVAQRTGGSWRYFQRQIKFALQRDAKVEDGSAEYNGQSVDVKRISFKPFKGEKVHREDIGTEAEKQYVFTLSDDVPGGVLELRTETPATSGSNDMVVERVAFKKMDSNIVTDDDKPNA</sequence>
<dbReference type="RefSeq" id="WP_380690878.1">
    <property type="nucleotide sequence ID" value="NZ_JBHRSS010000008.1"/>
</dbReference>
<proteinExistence type="predicted"/>
<evidence type="ECO:0008006" key="4">
    <source>
        <dbReference type="Google" id="ProtNLM"/>
    </source>
</evidence>
<organism evidence="2 3">
    <name type="scientific">Salinisphaera aquimarina</name>
    <dbReference type="NCBI Taxonomy" id="2094031"/>
    <lineage>
        <taxon>Bacteria</taxon>
        <taxon>Pseudomonadati</taxon>
        <taxon>Pseudomonadota</taxon>
        <taxon>Gammaproteobacteria</taxon>
        <taxon>Salinisphaerales</taxon>
        <taxon>Salinisphaeraceae</taxon>
        <taxon>Salinisphaera</taxon>
    </lineage>
</organism>
<reference evidence="3" key="1">
    <citation type="journal article" date="2019" name="Int. J. Syst. Evol. Microbiol.">
        <title>The Global Catalogue of Microorganisms (GCM) 10K type strain sequencing project: providing services to taxonomists for standard genome sequencing and annotation.</title>
        <authorList>
            <consortium name="The Broad Institute Genomics Platform"/>
            <consortium name="The Broad Institute Genome Sequencing Center for Infectious Disease"/>
            <person name="Wu L."/>
            <person name="Ma J."/>
        </authorList>
    </citation>
    <scope>NUCLEOTIDE SEQUENCE [LARGE SCALE GENOMIC DNA]</scope>
    <source>
        <strain evidence="3">KCTC 52640</strain>
    </source>
</reference>